<keyword evidence="1" id="KW-0175">Coiled coil</keyword>
<accession>A0A4Y7TJS7</accession>
<keyword evidence="4" id="KW-1185">Reference proteome</keyword>
<dbReference type="SUPFAM" id="SSF58100">
    <property type="entry name" value="Bacterial hemolysins"/>
    <property type="match status" value="1"/>
</dbReference>
<reference evidence="3 4" key="1">
    <citation type="journal article" date="2019" name="Nat. Ecol. Evol.">
        <title>Megaphylogeny resolves global patterns of mushroom evolution.</title>
        <authorList>
            <person name="Varga T."/>
            <person name="Krizsan K."/>
            <person name="Foldi C."/>
            <person name="Dima B."/>
            <person name="Sanchez-Garcia M."/>
            <person name="Sanchez-Ramirez S."/>
            <person name="Szollosi G.J."/>
            <person name="Szarkandi J.G."/>
            <person name="Papp V."/>
            <person name="Albert L."/>
            <person name="Andreopoulos W."/>
            <person name="Angelini C."/>
            <person name="Antonin V."/>
            <person name="Barry K.W."/>
            <person name="Bougher N.L."/>
            <person name="Buchanan P."/>
            <person name="Buyck B."/>
            <person name="Bense V."/>
            <person name="Catcheside P."/>
            <person name="Chovatia M."/>
            <person name="Cooper J."/>
            <person name="Damon W."/>
            <person name="Desjardin D."/>
            <person name="Finy P."/>
            <person name="Geml J."/>
            <person name="Haridas S."/>
            <person name="Hughes K."/>
            <person name="Justo A."/>
            <person name="Karasinski D."/>
            <person name="Kautmanova I."/>
            <person name="Kiss B."/>
            <person name="Kocsube S."/>
            <person name="Kotiranta H."/>
            <person name="LaButti K.M."/>
            <person name="Lechner B.E."/>
            <person name="Liimatainen K."/>
            <person name="Lipzen A."/>
            <person name="Lukacs Z."/>
            <person name="Mihaltcheva S."/>
            <person name="Morgado L.N."/>
            <person name="Niskanen T."/>
            <person name="Noordeloos M.E."/>
            <person name="Ohm R.A."/>
            <person name="Ortiz-Santana B."/>
            <person name="Ovrebo C."/>
            <person name="Racz N."/>
            <person name="Riley R."/>
            <person name="Savchenko A."/>
            <person name="Shiryaev A."/>
            <person name="Soop K."/>
            <person name="Spirin V."/>
            <person name="Szebenyi C."/>
            <person name="Tomsovsky M."/>
            <person name="Tulloss R.E."/>
            <person name="Uehling J."/>
            <person name="Grigoriev I.V."/>
            <person name="Vagvolgyi C."/>
            <person name="Papp T."/>
            <person name="Martin F.M."/>
            <person name="Miettinen O."/>
            <person name="Hibbett D.S."/>
            <person name="Nagy L.G."/>
        </authorList>
    </citation>
    <scope>NUCLEOTIDE SEQUENCE [LARGE SCALE GENOMIC DNA]</scope>
    <source>
        <strain evidence="3 4">FP101781</strain>
    </source>
</reference>
<feature type="coiled-coil region" evidence="1">
    <location>
        <begin position="157"/>
        <end position="224"/>
    </location>
</feature>
<evidence type="ECO:0000313" key="4">
    <source>
        <dbReference type="Proteomes" id="UP000298030"/>
    </source>
</evidence>
<dbReference type="EMBL" id="QPFP01000011">
    <property type="protein sequence ID" value="TEB33802.1"/>
    <property type="molecule type" value="Genomic_DNA"/>
</dbReference>
<keyword evidence="2" id="KW-1133">Transmembrane helix</keyword>
<dbReference type="OrthoDB" id="3198211at2759"/>
<dbReference type="Proteomes" id="UP000298030">
    <property type="component" value="Unassembled WGS sequence"/>
</dbReference>
<keyword evidence="2" id="KW-0472">Membrane</keyword>
<dbReference type="Gene3D" id="1.20.1170.10">
    <property type="match status" value="1"/>
</dbReference>
<evidence type="ECO:0000256" key="1">
    <source>
        <dbReference type="SAM" id="Coils"/>
    </source>
</evidence>
<evidence type="ECO:0000256" key="2">
    <source>
        <dbReference type="SAM" id="Phobius"/>
    </source>
</evidence>
<feature type="transmembrane region" description="Helical" evidence="2">
    <location>
        <begin position="176"/>
        <end position="200"/>
    </location>
</feature>
<evidence type="ECO:0000313" key="3">
    <source>
        <dbReference type="EMBL" id="TEB33802.1"/>
    </source>
</evidence>
<comment type="caution">
    <text evidence="3">The sequence shown here is derived from an EMBL/GenBank/DDBJ whole genome shotgun (WGS) entry which is preliminary data.</text>
</comment>
<name>A0A4Y7TJS7_COPMI</name>
<sequence length="322" mass="36116">MVAEFEKKVGDVGNWANEVDKAFDGVTRTFVQVVNDYGKDFSGLSGFLSEWRGYNSRWVSALLLSRDVASQDVTILRRFEKVFLDMVLHIQTEQDRLDAIVELEDFINEDHDSSDQMSRTFLELKRDIDAFRVRIDSYLKETGTQLDAAAAALEPVIQRLQDEIMVLDKQMNDTRIALAVCGGLLNVIGLIVAGSVLAVYQSQRNAKNNELAGKRQELADINRRQKGLAYLQTDLAGLEPDFDLICERLQGFAEIWASVRSQSVQFRNHIKGGLGAATNLRFKREVQLAQDTCVPLRTGLEIYAHKLDGRLASKGCEIGDTP</sequence>
<proteinExistence type="predicted"/>
<protein>
    <submittedName>
        <fullName evidence="3">Uncharacterized protein</fullName>
    </submittedName>
</protein>
<dbReference type="AlphaFoldDB" id="A0A4Y7TJS7"/>
<keyword evidence="2" id="KW-0812">Transmembrane</keyword>
<gene>
    <name evidence="3" type="ORF">FA13DRAFT_1626524</name>
</gene>
<organism evidence="3 4">
    <name type="scientific">Coprinellus micaceus</name>
    <name type="common">Glistening ink-cap mushroom</name>
    <name type="synonym">Coprinus micaceus</name>
    <dbReference type="NCBI Taxonomy" id="71717"/>
    <lineage>
        <taxon>Eukaryota</taxon>
        <taxon>Fungi</taxon>
        <taxon>Dikarya</taxon>
        <taxon>Basidiomycota</taxon>
        <taxon>Agaricomycotina</taxon>
        <taxon>Agaricomycetes</taxon>
        <taxon>Agaricomycetidae</taxon>
        <taxon>Agaricales</taxon>
        <taxon>Agaricineae</taxon>
        <taxon>Psathyrellaceae</taxon>
        <taxon>Coprinellus</taxon>
    </lineage>
</organism>